<reference evidence="1 2" key="1">
    <citation type="submission" date="2007-06" db="EMBL/GenBank/DDBJ databases">
        <title>The Genome Sequence of Coccidioides posadasii RMSCC_3488.</title>
        <authorList>
            <consortium name="Coccidioides Genome Resources Consortium"/>
            <consortium name="The Broad Institute Genome Sequencing Platform"/>
            <person name="Henn M.R."/>
            <person name="Sykes S."/>
            <person name="Young S."/>
            <person name="Jaffe D."/>
            <person name="Berlin A."/>
            <person name="Alvarez P."/>
            <person name="Butler J."/>
            <person name="Gnerre S."/>
            <person name="Grabherr M."/>
            <person name="Mauceli E."/>
            <person name="Brockman W."/>
            <person name="Kodira C."/>
            <person name="Alvarado L."/>
            <person name="Zeng Q."/>
            <person name="Crawford M."/>
            <person name="Antoine C."/>
            <person name="Devon K."/>
            <person name="Galgiani J."/>
            <person name="Orsborn K."/>
            <person name="Lewis M.L."/>
            <person name="Nusbaum C."/>
            <person name="Galagan J."/>
            <person name="Birren B."/>
        </authorList>
    </citation>
    <scope>NUCLEOTIDE SEQUENCE [LARGE SCALE GENOMIC DNA]</scope>
    <source>
        <strain evidence="1 2">RMSCC 3488</strain>
    </source>
</reference>
<organism evidence="1 2">
    <name type="scientific">Coccidioides posadasii RMSCC 3488</name>
    <dbReference type="NCBI Taxonomy" id="454284"/>
    <lineage>
        <taxon>Eukaryota</taxon>
        <taxon>Fungi</taxon>
        <taxon>Dikarya</taxon>
        <taxon>Ascomycota</taxon>
        <taxon>Pezizomycotina</taxon>
        <taxon>Eurotiomycetes</taxon>
        <taxon>Eurotiomycetidae</taxon>
        <taxon>Onygenales</taxon>
        <taxon>Onygenaceae</taxon>
        <taxon>Coccidioides</taxon>
    </lineage>
</organism>
<evidence type="ECO:0000313" key="2">
    <source>
        <dbReference type="Proteomes" id="UP000054567"/>
    </source>
</evidence>
<accession>A0A0J6IJT5</accession>
<dbReference type="Proteomes" id="UP000054567">
    <property type="component" value="Unassembled WGS sequence"/>
</dbReference>
<dbReference type="AlphaFoldDB" id="A0A0J6IJT5"/>
<dbReference type="VEuPathDB" id="FungiDB:CPAG_08471"/>
<protein>
    <submittedName>
        <fullName evidence="1">Uncharacterized protein</fullName>
    </submittedName>
</protein>
<sequence>MRRENLATLVQRLPTIGPSETAESGVSGGSLFPYVQKLPAQGGDFDGAELPNPEVKFIFFKYKCGLMMRLGSGYSAGEIPSGRVNVIVSLASLKREMSSGETFANELSSRPGAVLFSLARE</sequence>
<name>A0A0J6IJT5_COCPO</name>
<proteinExistence type="predicted"/>
<reference evidence="2" key="2">
    <citation type="journal article" date="2009" name="Genome Res.">
        <title>Comparative genomic analyses of the human fungal pathogens Coccidioides and their relatives.</title>
        <authorList>
            <person name="Sharpton T.J."/>
            <person name="Stajich J.E."/>
            <person name="Rounsley S.D."/>
            <person name="Gardner M.J."/>
            <person name="Wortman J.R."/>
            <person name="Jordar V.S."/>
            <person name="Maiti R."/>
            <person name="Kodira C.D."/>
            <person name="Neafsey D.E."/>
            <person name="Zeng Q."/>
            <person name="Hung C.-Y."/>
            <person name="McMahan C."/>
            <person name="Muszewska A."/>
            <person name="Grynberg M."/>
            <person name="Mandel M.A."/>
            <person name="Kellner E.M."/>
            <person name="Barker B.M."/>
            <person name="Galgiani J.N."/>
            <person name="Orbach M.J."/>
            <person name="Kirkland T.N."/>
            <person name="Cole G.T."/>
            <person name="Henn M.R."/>
            <person name="Birren B.W."/>
            <person name="Taylor J.W."/>
        </authorList>
    </citation>
    <scope>NUCLEOTIDE SEQUENCE [LARGE SCALE GENOMIC DNA]</scope>
    <source>
        <strain evidence="2">RMSCC 3488</strain>
    </source>
</reference>
<gene>
    <name evidence="1" type="ORF">CPAG_08471</name>
</gene>
<evidence type="ECO:0000313" key="1">
    <source>
        <dbReference type="EMBL" id="KMM72172.1"/>
    </source>
</evidence>
<dbReference type="EMBL" id="DS268113">
    <property type="protein sequence ID" value="KMM72172.1"/>
    <property type="molecule type" value="Genomic_DNA"/>
</dbReference>
<reference evidence="2" key="3">
    <citation type="journal article" date="2010" name="Genome Res.">
        <title>Population genomic sequencing of Coccidioides fungi reveals recent hybridization and transposon control.</title>
        <authorList>
            <person name="Neafsey D.E."/>
            <person name="Barker B.M."/>
            <person name="Sharpton T.J."/>
            <person name="Stajich J.E."/>
            <person name="Park D.J."/>
            <person name="Whiston E."/>
            <person name="Hung C.-Y."/>
            <person name="McMahan C."/>
            <person name="White J."/>
            <person name="Sykes S."/>
            <person name="Heiman D."/>
            <person name="Young S."/>
            <person name="Zeng Q."/>
            <person name="Abouelleil A."/>
            <person name="Aftuck L."/>
            <person name="Bessette D."/>
            <person name="Brown A."/>
            <person name="FitzGerald M."/>
            <person name="Lui A."/>
            <person name="Macdonald J.P."/>
            <person name="Priest M."/>
            <person name="Orbach M.J."/>
            <person name="Galgiani J.N."/>
            <person name="Kirkland T.N."/>
            <person name="Cole G.T."/>
            <person name="Birren B.W."/>
            <person name="Henn M.R."/>
            <person name="Taylor J.W."/>
            <person name="Rounsley S.D."/>
        </authorList>
    </citation>
    <scope>NUCLEOTIDE SEQUENCE [LARGE SCALE GENOMIC DNA]</scope>
    <source>
        <strain evidence="2">RMSCC 3488</strain>
    </source>
</reference>